<organism evidence="2 3">
    <name type="scientific">Leptothoe spongobia TAU-MAC 1115</name>
    <dbReference type="NCBI Taxonomy" id="1967444"/>
    <lineage>
        <taxon>Bacteria</taxon>
        <taxon>Bacillati</taxon>
        <taxon>Cyanobacteriota</taxon>
        <taxon>Cyanophyceae</taxon>
        <taxon>Nodosilineales</taxon>
        <taxon>Cymatolegaceae</taxon>
        <taxon>Leptothoe</taxon>
        <taxon>Leptothoe spongobia</taxon>
    </lineage>
</organism>
<dbReference type="Pfam" id="PF09037">
    <property type="entry name" value="Sulphotransf"/>
    <property type="match status" value="1"/>
</dbReference>
<reference evidence="2" key="2">
    <citation type="journal article" date="2021" name="Mar. Drugs">
        <title>Genome Reduction and Secondary Metabolism of the Marine Sponge-Associated Cyanobacterium Leptothoe.</title>
        <authorList>
            <person name="Konstantinou D."/>
            <person name="Popin R.V."/>
            <person name="Fewer D.P."/>
            <person name="Sivonen K."/>
            <person name="Gkelis S."/>
        </authorList>
    </citation>
    <scope>NUCLEOTIDE SEQUENCE</scope>
    <source>
        <strain evidence="2">TAU-MAC 1115</strain>
    </source>
</reference>
<gene>
    <name evidence="2" type="ORF">IXB50_05020</name>
</gene>
<name>A0A947DDV6_9CYAN</name>
<reference evidence="2" key="1">
    <citation type="submission" date="2020-11" db="EMBL/GenBank/DDBJ databases">
        <authorList>
            <person name="Konstantinou D."/>
            <person name="Gkelis S."/>
            <person name="Popin R."/>
            <person name="Fewer D."/>
            <person name="Sivonen K."/>
        </authorList>
    </citation>
    <scope>NUCLEOTIDE SEQUENCE</scope>
    <source>
        <strain evidence="2">TAU-MAC 1115</strain>
    </source>
</reference>
<proteinExistence type="predicted"/>
<keyword evidence="3" id="KW-1185">Reference proteome</keyword>
<dbReference type="InterPro" id="IPR024628">
    <property type="entry name" value="Sulfotransferase_Stf0_dom"/>
</dbReference>
<evidence type="ECO:0000259" key="1">
    <source>
        <dbReference type="Pfam" id="PF09037"/>
    </source>
</evidence>
<dbReference type="InterPro" id="IPR027417">
    <property type="entry name" value="P-loop_NTPase"/>
</dbReference>
<evidence type="ECO:0000313" key="2">
    <source>
        <dbReference type="EMBL" id="MBT9314779.1"/>
    </source>
</evidence>
<feature type="domain" description="Sulphotransferase Stf0" evidence="1">
    <location>
        <begin position="17"/>
        <end position="248"/>
    </location>
</feature>
<protein>
    <submittedName>
        <fullName evidence="2">Sulfotransferase</fullName>
    </submittedName>
</protein>
<dbReference type="EMBL" id="JADOES010000006">
    <property type="protein sequence ID" value="MBT9314779.1"/>
    <property type="molecule type" value="Genomic_DNA"/>
</dbReference>
<dbReference type="RefSeq" id="WP_215607850.1">
    <property type="nucleotide sequence ID" value="NZ_JADOES010000006.1"/>
</dbReference>
<dbReference type="Gene3D" id="3.40.50.300">
    <property type="entry name" value="P-loop containing nucleotide triphosphate hydrolases"/>
    <property type="match status" value="1"/>
</dbReference>
<dbReference type="AlphaFoldDB" id="A0A947DDV6"/>
<accession>A0A947DDV6</accession>
<evidence type="ECO:0000313" key="3">
    <source>
        <dbReference type="Proteomes" id="UP000717364"/>
    </source>
</evidence>
<dbReference type="Proteomes" id="UP000717364">
    <property type="component" value="Unassembled WGS sequence"/>
</dbReference>
<dbReference type="SUPFAM" id="SSF52540">
    <property type="entry name" value="P-loop containing nucleoside triphosphate hydrolases"/>
    <property type="match status" value="1"/>
</dbReference>
<sequence>MASADLISSTVLPTKSIIICSTGRSGSTLLSRTLSSLGYFGKPIEFFRFDMLADNGVTTSATELYRYLGQVYPLGTTPNQVFSAKLHWDHLRKLLQIARTDPVLKSQSEIEILSQLFPNPIFIFIRRNDLSRQAISMEIGRQTGVYLILKEQDKKPPQDKQRLFFRPLNIYRYKQGLQQRNQNWRSLFHRNHMSFLEVVYEDLVTDFEGTMHQVIKTCDVAIPAENFEISQATKKQGNQVNERWLRYYCLIPESFLKAYSNARSYLRQLIAKR</sequence>
<comment type="caution">
    <text evidence="2">The sequence shown here is derived from an EMBL/GenBank/DDBJ whole genome shotgun (WGS) entry which is preliminary data.</text>
</comment>